<comment type="caution">
    <text evidence="2">The sequence shown here is derived from an EMBL/GenBank/DDBJ whole genome shotgun (WGS) entry which is preliminary data.</text>
</comment>
<evidence type="ECO:0000313" key="3">
    <source>
        <dbReference type="Proteomes" id="UP000298173"/>
    </source>
</evidence>
<name>A0A4R8UTT2_9MICO</name>
<dbReference type="RefSeq" id="WP_134504085.1">
    <property type="nucleotide sequence ID" value="NZ_SOEY01000029.1"/>
</dbReference>
<accession>A0A4R8UTT2</accession>
<gene>
    <name evidence="2" type="ORF">E3O06_14485</name>
</gene>
<dbReference type="Proteomes" id="UP000298173">
    <property type="component" value="Unassembled WGS sequence"/>
</dbReference>
<dbReference type="OrthoDB" id="3638270at2"/>
<evidence type="ECO:0000313" key="2">
    <source>
        <dbReference type="EMBL" id="TFB70655.1"/>
    </source>
</evidence>
<evidence type="ECO:0000256" key="1">
    <source>
        <dbReference type="SAM" id="MobiDB-lite"/>
    </source>
</evidence>
<protein>
    <submittedName>
        <fullName evidence="2">Uncharacterized protein</fullName>
    </submittedName>
</protein>
<keyword evidence="3" id="KW-1185">Reference proteome</keyword>
<dbReference type="AlphaFoldDB" id="A0A4R8UTT2"/>
<feature type="compositionally biased region" description="Polar residues" evidence="1">
    <location>
        <begin position="39"/>
        <end position="54"/>
    </location>
</feature>
<dbReference type="EMBL" id="SOEY01000029">
    <property type="protein sequence ID" value="TFB70655.1"/>
    <property type="molecule type" value="Genomic_DNA"/>
</dbReference>
<feature type="region of interest" description="Disordered" evidence="1">
    <location>
        <begin position="1"/>
        <end position="94"/>
    </location>
</feature>
<organism evidence="2 3">
    <name type="scientific">Cryobacterium glaciale</name>
    <dbReference type="NCBI Taxonomy" id="1259145"/>
    <lineage>
        <taxon>Bacteria</taxon>
        <taxon>Bacillati</taxon>
        <taxon>Actinomycetota</taxon>
        <taxon>Actinomycetes</taxon>
        <taxon>Micrococcales</taxon>
        <taxon>Microbacteriaceae</taxon>
        <taxon>Cryobacterium</taxon>
    </lineage>
</organism>
<sequence>MEEDARHRAELKATADRMGKRVDRMKQGNATLRSRLDKNSTIISKPLNTDSFSRPASKARSFQEAAGKPQSRHAGSGGASLPMTATPDRVFSQEPRHCRGYGNSLRGIAGIIAATQKVIDVQPIQVETDEHQRIEEQCLCDIVTAGVSPTDVT</sequence>
<reference evidence="2 3" key="1">
    <citation type="submission" date="2019-03" db="EMBL/GenBank/DDBJ databases">
        <title>Genomics of glacier-inhabiting Cryobacterium strains.</title>
        <authorList>
            <person name="Liu Q."/>
            <person name="Xin Y.-H."/>
        </authorList>
    </citation>
    <scope>NUCLEOTIDE SEQUENCE [LARGE SCALE GENOMIC DNA]</scope>
    <source>
        <strain evidence="2 3">HLT2-23</strain>
    </source>
</reference>
<feature type="compositionally biased region" description="Basic and acidic residues" evidence="1">
    <location>
        <begin position="1"/>
        <end position="26"/>
    </location>
</feature>
<proteinExistence type="predicted"/>